<keyword evidence="3" id="KW-1185">Reference proteome</keyword>
<dbReference type="Proteomes" id="UP000194360">
    <property type="component" value="Unassembled WGS sequence"/>
</dbReference>
<organism evidence="2 3">
    <name type="scientific">Pseudonocardia autotrophica</name>
    <name type="common">Amycolata autotrophica</name>
    <name type="synonym">Nocardia autotrophica</name>
    <dbReference type="NCBI Taxonomy" id="2074"/>
    <lineage>
        <taxon>Bacteria</taxon>
        <taxon>Bacillati</taxon>
        <taxon>Actinomycetota</taxon>
        <taxon>Actinomycetes</taxon>
        <taxon>Pseudonocardiales</taxon>
        <taxon>Pseudonocardiaceae</taxon>
        <taxon>Pseudonocardia</taxon>
    </lineage>
</organism>
<evidence type="ECO:0000313" key="3">
    <source>
        <dbReference type="Proteomes" id="UP000194360"/>
    </source>
</evidence>
<sequence length="376" mass="40638">MTEFKIGNPVLVPGKVIGYDSDGYLLVAFVGAELEFRPTDLRPDQEGADTGRPITADDVREAVNKAPWTAPHPWDAVAEYLNRIARGGVVRQGDIESHRTTSVSDSEGADAPVSGTGEQVSPKTFPQIGDRARITTGAWVGDVGTVNHFKAPVSWLLVDEDGDPIGWYSADELELPDRSPRSWSLPAPPPDDVTVVHIPEMYELQGGPELYRADDEDGLWWGPDGALWEWSQMLGNGTVVEGEPPAPEPVFAVGDRVRVKSSGRTGVLREVDARGRHLIFGDNESWIVGVRADNLEPAPEPQAAEPPRFERGFYRLARDLDVRGDAVPADAEVIVHGPIGRGLLWVSQLYSSGDDVCGAISAAALAAAGAERVEER</sequence>
<accession>A0A1Y2MLG0</accession>
<feature type="region of interest" description="Disordered" evidence="1">
    <location>
        <begin position="92"/>
        <end position="124"/>
    </location>
</feature>
<proteinExistence type="predicted"/>
<dbReference type="STRING" id="2074.BG845_05619"/>
<comment type="caution">
    <text evidence="2">The sequence shown here is derived from an EMBL/GenBank/DDBJ whole genome shotgun (WGS) entry which is preliminary data.</text>
</comment>
<protein>
    <submittedName>
        <fullName evidence="2">Uncharacterized protein</fullName>
    </submittedName>
</protein>
<name>A0A1Y2MLG0_PSEAH</name>
<dbReference type="AlphaFoldDB" id="A0A1Y2MLG0"/>
<dbReference type="EMBL" id="MIGB01000043">
    <property type="protein sequence ID" value="OSY36104.1"/>
    <property type="molecule type" value="Genomic_DNA"/>
</dbReference>
<reference evidence="2 3" key="1">
    <citation type="submission" date="2016-09" db="EMBL/GenBank/DDBJ databases">
        <title>Pseudonocardia autotrophica DSM535, a candidate organism with high potential of specific P450 cytochromes.</title>
        <authorList>
            <person name="Grumaz C."/>
            <person name="Vainshtein Y."/>
            <person name="Kirstahler P."/>
            <person name="Sohn K."/>
        </authorList>
    </citation>
    <scope>NUCLEOTIDE SEQUENCE [LARGE SCALE GENOMIC DNA]</scope>
    <source>
        <strain evidence="2 3">DSM 535</strain>
    </source>
</reference>
<dbReference type="RefSeq" id="WP_085915734.1">
    <property type="nucleotide sequence ID" value="NZ_AP018920.1"/>
</dbReference>
<evidence type="ECO:0000256" key="1">
    <source>
        <dbReference type="SAM" id="MobiDB-lite"/>
    </source>
</evidence>
<evidence type="ECO:0000313" key="2">
    <source>
        <dbReference type="EMBL" id="OSY36104.1"/>
    </source>
</evidence>
<gene>
    <name evidence="2" type="ORF">BG845_05619</name>
</gene>